<feature type="domain" description="Heterokaryon incompatibility" evidence="1">
    <location>
        <begin position="103"/>
        <end position="275"/>
    </location>
</feature>
<organism evidence="2 3">
    <name type="scientific">Clohesyomyces aquaticus</name>
    <dbReference type="NCBI Taxonomy" id="1231657"/>
    <lineage>
        <taxon>Eukaryota</taxon>
        <taxon>Fungi</taxon>
        <taxon>Dikarya</taxon>
        <taxon>Ascomycota</taxon>
        <taxon>Pezizomycotina</taxon>
        <taxon>Dothideomycetes</taxon>
        <taxon>Pleosporomycetidae</taxon>
        <taxon>Pleosporales</taxon>
        <taxon>Lindgomycetaceae</taxon>
        <taxon>Clohesyomyces</taxon>
    </lineage>
</organism>
<gene>
    <name evidence="2" type="ORF">BCR34DRAFT_595329</name>
</gene>
<dbReference type="InterPro" id="IPR052895">
    <property type="entry name" value="HetReg/Transcr_Mod"/>
</dbReference>
<dbReference type="Pfam" id="PF06985">
    <property type="entry name" value="HET"/>
    <property type="match status" value="1"/>
</dbReference>
<evidence type="ECO:0000313" key="2">
    <source>
        <dbReference type="EMBL" id="ORY19893.1"/>
    </source>
</evidence>
<protein>
    <submittedName>
        <fullName evidence="2">Heterokaryon incompatibility protein-domain-containing protein</fullName>
    </submittedName>
</protein>
<dbReference type="InterPro" id="IPR010730">
    <property type="entry name" value="HET"/>
</dbReference>
<dbReference type="EMBL" id="MCFA01000001">
    <property type="protein sequence ID" value="ORY19893.1"/>
    <property type="molecule type" value="Genomic_DNA"/>
</dbReference>
<comment type="caution">
    <text evidence="2">The sequence shown here is derived from an EMBL/GenBank/DDBJ whole genome shotgun (WGS) entry which is preliminary data.</text>
</comment>
<reference evidence="2 3" key="1">
    <citation type="submission" date="2016-07" db="EMBL/GenBank/DDBJ databases">
        <title>Pervasive Adenine N6-methylation of Active Genes in Fungi.</title>
        <authorList>
            <consortium name="DOE Joint Genome Institute"/>
            <person name="Mondo S.J."/>
            <person name="Dannebaum R.O."/>
            <person name="Kuo R.C."/>
            <person name="Labutti K."/>
            <person name="Haridas S."/>
            <person name="Kuo A."/>
            <person name="Salamov A."/>
            <person name="Ahrendt S.R."/>
            <person name="Lipzen A."/>
            <person name="Sullivan W."/>
            <person name="Andreopoulos W.B."/>
            <person name="Clum A."/>
            <person name="Lindquist E."/>
            <person name="Daum C."/>
            <person name="Ramamoorthy G.K."/>
            <person name="Gryganskyi A."/>
            <person name="Culley D."/>
            <person name="Magnuson J.K."/>
            <person name="James T.Y."/>
            <person name="O'Malley M.A."/>
            <person name="Stajich J.E."/>
            <person name="Spatafora J.W."/>
            <person name="Visel A."/>
            <person name="Grigoriev I.V."/>
        </authorList>
    </citation>
    <scope>NUCLEOTIDE SEQUENCE [LARGE SCALE GENOMIC DNA]</scope>
    <source>
        <strain evidence="2 3">CBS 115471</strain>
    </source>
</reference>
<proteinExistence type="predicted"/>
<dbReference type="PANTHER" id="PTHR24148:SF73">
    <property type="entry name" value="HET DOMAIN PROTEIN (AFU_ORTHOLOGUE AFUA_8G01020)"/>
    <property type="match status" value="1"/>
</dbReference>
<dbReference type="OrthoDB" id="5386682at2759"/>
<dbReference type="PANTHER" id="PTHR24148">
    <property type="entry name" value="ANKYRIN REPEAT DOMAIN-CONTAINING PROTEIN 39 HOMOLOG-RELATED"/>
    <property type="match status" value="1"/>
</dbReference>
<sequence length="585" mass="65657">MSLSSQAPAEANNPYSEFSGEYCGPTQDLGYPSTIAPEFAQLVTPKATTKPQLPPTFVYPPLRSTERGHLRLIKLEAPSKYYVDEEIRCMLVSTEPWKDGLQYECLSYCWGNVMKTKRIHITTNDGVGPQTLNITANLDSALRKLRLTRASSWLWIDAICINQDDLHERAVQVGFMQEIYKFAAGVIIWLGEGSPETALGARTISGICSRFTSATLHPPEEVVGPAGLRLSSEDLQILWNYRGENMFGPSENEAYRYVTAFFSLPWFRRSWVLQEAFSHSSIIVYIGKYTLPWGAVILAALWQAFLARDYTSIPDPSVPHLTQGYLPELWLGLLHTKSPRGLPMPELVCRARDFQATDPRDKIFAFLGVANDLGLPEIRPTGFRPNYTMSKREVYCAFAKDHIRFHGNLDILVAVDTFSERILPRGDPSWMPDLDVSIATIRGLGFPRKYNASFSTATHRSVTYGLQFLDVSGFIIDHVSALTKDIIVLQRGLKVCVGDREDALHILWNKYLAPKVSARHVPVSRLLEDFIHTITATGFASPNEFPEHPLGIVVPPHEAPSLKAHFAAFWSRYEPDFSTFPATMA</sequence>
<dbReference type="STRING" id="1231657.A0A1Y2ABF9"/>
<name>A0A1Y2ABF9_9PLEO</name>
<evidence type="ECO:0000259" key="1">
    <source>
        <dbReference type="Pfam" id="PF06985"/>
    </source>
</evidence>
<dbReference type="Proteomes" id="UP000193144">
    <property type="component" value="Unassembled WGS sequence"/>
</dbReference>
<accession>A0A1Y2ABF9</accession>
<evidence type="ECO:0000313" key="3">
    <source>
        <dbReference type="Proteomes" id="UP000193144"/>
    </source>
</evidence>
<dbReference type="AlphaFoldDB" id="A0A1Y2ABF9"/>
<keyword evidence="3" id="KW-1185">Reference proteome</keyword>